<sequence>MGSVESLVIIFLGRGVPVFVVRSNVECHFVKMTPMGEGRELLRFKADKLACHRLFFCKIVDQPEMGDRWMSNPFKKEYFEPASLSIPEKKLLELASDTTLKNLFNVGMVNLVIFWTRRVHLTEIRISISPSSAVELNTTSALANYSTMAGLQTINRMAITAEGKEIDVQISFGRLLQKITIAYGMGNVTLIHQLVTHRTVCTMDQQNHLTKLVKSFFKSGVRICSHPLVKHKQLSTPTNVYFHPDEPVSTCCDSKQLQNLDTSITMAAGFIQRCPACMRNLARHLCDMTCSPSQSRFINVTEVEKSKEGKEFVNALELYATDTYISGTYNSCKQVSVPSTGQLALDLMCGDWGASRCSPMKWFTFMGDAHNNPYTPFQITYVPTNTPVAEFIPLDPVITPCNESVSYHQVKLSGNNNKGEGIANLPACSCLDCEVSCPVPPPEPAPAAPFIILGIDGVEVIMVILFVVGTILFLLVVFCWPSGKNAIGKFCQLFNTLNIEKRIEGQGLYTYEKTLGLKSSQIKPYPAEESKKAYENKITASLNLMAMFDKVKEAQDNPSDPLRLQLTQSFTQELTEITDTLPAVQVLPKTYPHLEVLTRADDHFYQPDRMSSLKKLQRVTAYVLLFVNRICPKAAPKEEQLTSKELNQTLQVLVQAVTEAL</sequence>
<protein>
    <recommendedName>
        <fullName evidence="2">Niemann-Pick C1 N-terminal domain-containing protein</fullName>
    </recommendedName>
</protein>
<dbReference type="AlphaFoldDB" id="A0A7R8VAT4"/>
<evidence type="ECO:0000259" key="2">
    <source>
        <dbReference type="Pfam" id="PF16414"/>
    </source>
</evidence>
<keyword evidence="1" id="KW-1133">Transmembrane helix</keyword>
<dbReference type="EMBL" id="OA564426">
    <property type="protein sequence ID" value="CAD7194279.1"/>
    <property type="molecule type" value="Genomic_DNA"/>
</dbReference>
<dbReference type="GO" id="GO:0015918">
    <property type="term" value="P:sterol transport"/>
    <property type="evidence" value="ECO:0007669"/>
    <property type="project" value="TreeGrafter"/>
</dbReference>
<dbReference type="InterPro" id="IPR032190">
    <property type="entry name" value="NPC1_N"/>
</dbReference>
<reference evidence="3" key="1">
    <citation type="submission" date="2020-11" db="EMBL/GenBank/DDBJ databases">
        <authorList>
            <person name="Tran Van P."/>
        </authorList>
    </citation>
    <scope>NUCLEOTIDE SEQUENCE</scope>
</reference>
<accession>A0A7R8VAT4</accession>
<dbReference type="GO" id="GO:0030299">
    <property type="term" value="P:intestinal cholesterol absorption"/>
    <property type="evidence" value="ECO:0007669"/>
    <property type="project" value="TreeGrafter"/>
</dbReference>
<name>A0A7R8VAT4_TIMDO</name>
<gene>
    <name evidence="3" type="ORF">TDIB3V08_LOCUS706</name>
</gene>
<dbReference type="GO" id="GO:0005886">
    <property type="term" value="C:plasma membrane"/>
    <property type="evidence" value="ECO:0007669"/>
    <property type="project" value="TreeGrafter"/>
</dbReference>
<dbReference type="Pfam" id="PF16414">
    <property type="entry name" value="NPC1_N"/>
    <property type="match status" value="1"/>
</dbReference>
<dbReference type="GO" id="GO:0015485">
    <property type="term" value="F:cholesterol binding"/>
    <property type="evidence" value="ECO:0007669"/>
    <property type="project" value="TreeGrafter"/>
</dbReference>
<organism evidence="3">
    <name type="scientific">Timema douglasi</name>
    <name type="common">Walking stick</name>
    <dbReference type="NCBI Taxonomy" id="61478"/>
    <lineage>
        <taxon>Eukaryota</taxon>
        <taxon>Metazoa</taxon>
        <taxon>Ecdysozoa</taxon>
        <taxon>Arthropoda</taxon>
        <taxon>Hexapoda</taxon>
        <taxon>Insecta</taxon>
        <taxon>Pterygota</taxon>
        <taxon>Neoptera</taxon>
        <taxon>Polyneoptera</taxon>
        <taxon>Phasmatodea</taxon>
        <taxon>Timematodea</taxon>
        <taxon>Timematoidea</taxon>
        <taxon>Timematidae</taxon>
        <taxon>Timema</taxon>
    </lineage>
</organism>
<proteinExistence type="predicted"/>
<dbReference type="GO" id="GO:0042632">
    <property type="term" value="P:cholesterol homeostasis"/>
    <property type="evidence" value="ECO:0007669"/>
    <property type="project" value="TreeGrafter"/>
</dbReference>
<dbReference type="PANTHER" id="PTHR45727">
    <property type="entry name" value="NPC INTRACELLULAR CHOLESTEROL TRANSPORTER 1"/>
    <property type="match status" value="1"/>
</dbReference>
<keyword evidence="1" id="KW-0472">Membrane</keyword>
<feature type="domain" description="Niemann-Pick C1 N-terminal" evidence="2">
    <location>
        <begin position="246"/>
        <end position="456"/>
    </location>
</feature>
<evidence type="ECO:0000256" key="1">
    <source>
        <dbReference type="SAM" id="Phobius"/>
    </source>
</evidence>
<feature type="transmembrane region" description="Helical" evidence="1">
    <location>
        <begin position="460"/>
        <end position="480"/>
    </location>
</feature>
<dbReference type="PANTHER" id="PTHR45727:SF2">
    <property type="entry name" value="NPC INTRACELLULAR CHOLESTEROL TRANSPORTER 1"/>
    <property type="match status" value="1"/>
</dbReference>
<evidence type="ECO:0000313" key="3">
    <source>
        <dbReference type="EMBL" id="CAD7194279.1"/>
    </source>
</evidence>
<keyword evidence="1" id="KW-0812">Transmembrane</keyword>